<dbReference type="Pfam" id="PF01578">
    <property type="entry name" value="Cytochrom_C_asm"/>
    <property type="match status" value="1"/>
</dbReference>
<name>A0A2N7PIN0_9BACT</name>
<evidence type="ECO:0000313" key="8">
    <source>
        <dbReference type="EMBL" id="PMP60659.1"/>
    </source>
</evidence>
<feature type="transmembrane region" description="Helical" evidence="6">
    <location>
        <begin position="90"/>
        <end position="111"/>
    </location>
</feature>
<keyword evidence="4 6" id="KW-1133">Transmembrane helix</keyword>
<dbReference type="PANTHER" id="PTHR30071:SF1">
    <property type="entry name" value="CYTOCHROME B_B6 PROTEIN-RELATED"/>
    <property type="match status" value="1"/>
</dbReference>
<evidence type="ECO:0000256" key="2">
    <source>
        <dbReference type="ARBA" id="ARBA00022692"/>
    </source>
</evidence>
<keyword evidence="3" id="KW-0201">Cytochrome c-type biogenesis</keyword>
<protein>
    <recommendedName>
        <fullName evidence="7">Cytochrome c assembly protein domain-containing protein</fullName>
    </recommendedName>
</protein>
<comment type="caution">
    <text evidence="9">The sequence shown here is derived from an EMBL/GenBank/DDBJ whole genome shotgun (WGS) entry which is preliminary data.</text>
</comment>
<feature type="transmembrane region" description="Helical" evidence="6">
    <location>
        <begin position="185"/>
        <end position="208"/>
    </location>
</feature>
<dbReference type="InterPro" id="IPR002541">
    <property type="entry name" value="Cyt_c_assembly"/>
</dbReference>
<organism evidence="9 10">
    <name type="scientific">Caldimicrobium thiodismutans</name>
    <dbReference type="NCBI Taxonomy" id="1653476"/>
    <lineage>
        <taxon>Bacteria</taxon>
        <taxon>Pseudomonadati</taxon>
        <taxon>Thermodesulfobacteriota</taxon>
        <taxon>Thermodesulfobacteria</taxon>
        <taxon>Thermodesulfobacteriales</taxon>
        <taxon>Thermodesulfobacteriaceae</taxon>
        <taxon>Caldimicrobium</taxon>
    </lineage>
</organism>
<dbReference type="PANTHER" id="PTHR30071">
    <property type="entry name" value="HEME EXPORTER PROTEIN C"/>
    <property type="match status" value="1"/>
</dbReference>
<feature type="transmembrane region" description="Helical" evidence="6">
    <location>
        <begin position="31"/>
        <end position="52"/>
    </location>
</feature>
<dbReference type="GO" id="GO:0005886">
    <property type="term" value="C:plasma membrane"/>
    <property type="evidence" value="ECO:0007669"/>
    <property type="project" value="TreeGrafter"/>
</dbReference>
<dbReference type="InterPro" id="IPR045062">
    <property type="entry name" value="Cyt_c_biogenesis_CcsA/CcmC"/>
</dbReference>
<dbReference type="EMBL" id="PNIE01000101">
    <property type="protein sequence ID" value="PMP60659.1"/>
    <property type="molecule type" value="Genomic_DNA"/>
</dbReference>
<keyword evidence="2 6" id="KW-0812">Transmembrane</keyword>
<evidence type="ECO:0000256" key="3">
    <source>
        <dbReference type="ARBA" id="ARBA00022748"/>
    </source>
</evidence>
<dbReference type="GO" id="GO:0020037">
    <property type="term" value="F:heme binding"/>
    <property type="evidence" value="ECO:0007669"/>
    <property type="project" value="InterPro"/>
</dbReference>
<feature type="transmembrane region" description="Helical" evidence="6">
    <location>
        <begin position="220"/>
        <end position="238"/>
    </location>
</feature>
<feature type="transmembrane region" description="Helical" evidence="6">
    <location>
        <begin position="131"/>
        <end position="155"/>
    </location>
</feature>
<feature type="transmembrane region" description="Helical" evidence="6">
    <location>
        <begin position="6"/>
        <end position="24"/>
    </location>
</feature>
<dbReference type="Proteomes" id="UP000235731">
    <property type="component" value="Unassembled WGS sequence"/>
</dbReference>
<feature type="transmembrane region" description="Helical" evidence="6">
    <location>
        <begin position="245"/>
        <end position="267"/>
    </location>
</feature>
<evidence type="ECO:0000256" key="6">
    <source>
        <dbReference type="SAM" id="Phobius"/>
    </source>
</evidence>
<evidence type="ECO:0000313" key="9">
    <source>
        <dbReference type="EMBL" id="PMP61898.1"/>
    </source>
</evidence>
<keyword evidence="5 6" id="KW-0472">Membrane</keyword>
<evidence type="ECO:0000256" key="4">
    <source>
        <dbReference type="ARBA" id="ARBA00022989"/>
    </source>
</evidence>
<feature type="domain" description="Cytochrome c assembly protein" evidence="7">
    <location>
        <begin position="38"/>
        <end position="271"/>
    </location>
</feature>
<proteinExistence type="predicted"/>
<gene>
    <name evidence="9" type="ORF">C0197_05220</name>
    <name evidence="8" type="ORF">C0197_06620</name>
</gene>
<evidence type="ECO:0000313" key="10">
    <source>
        <dbReference type="Proteomes" id="UP000235731"/>
    </source>
</evidence>
<dbReference type="GO" id="GO:0017004">
    <property type="term" value="P:cytochrome complex assembly"/>
    <property type="evidence" value="ECO:0007669"/>
    <property type="project" value="UniProtKB-KW"/>
</dbReference>
<dbReference type="EMBL" id="PNIE01000073">
    <property type="protein sequence ID" value="PMP61898.1"/>
    <property type="molecule type" value="Genomic_DNA"/>
</dbReference>
<evidence type="ECO:0000256" key="5">
    <source>
        <dbReference type="ARBA" id="ARBA00023136"/>
    </source>
</evidence>
<dbReference type="AlphaFoldDB" id="A0A2N7PIN0"/>
<reference evidence="9 10" key="1">
    <citation type="submission" date="2018-01" db="EMBL/GenBank/DDBJ databases">
        <title>Metagenomic assembled genomes from two thermal pools in the Uzon Caldera, Kamchatka, Russia.</title>
        <authorList>
            <person name="Wilkins L."/>
            <person name="Ettinger C."/>
        </authorList>
    </citation>
    <scope>NUCLEOTIDE SEQUENCE [LARGE SCALE GENOMIC DNA]</scope>
    <source>
        <strain evidence="9">ZAV-15</strain>
    </source>
</reference>
<sequence length="277" mass="32509">MSALFLNLTFLIYLISWIGSLFYFKTLEKKALKLTHGVLLVGLIFHFLYILFTAKEIYTTSLFTFNEVLGLFSFLLILVYFYFALGREKAYTLATFYLPLPILFLLLNMLFSKKSLYSPFSPYIKSFWFPLHVICALLSHAFLMAGLIASLMYLLQEREIKKKRFGYFFRKLPPLHSLERIAEKALYNGFFLLTLGIISGAIWSELAFGSYWRWSAKETITLSLWLIYAGMIHQRILIGWRGKRLAYMFLLGGILWFFTFFIINFYFKGFHTYGSSL</sequence>
<accession>A0A2N7PIN0</accession>
<feature type="transmembrane region" description="Helical" evidence="6">
    <location>
        <begin position="64"/>
        <end position="83"/>
    </location>
</feature>
<comment type="subcellular location">
    <subcellularLocation>
        <location evidence="1">Membrane</location>
        <topology evidence="1">Multi-pass membrane protein</topology>
    </subcellularLocation>
</comment>
<evidence type="ECO:0000259" key="7">
    <source>
        <dbReference type="Pfam" id="PF01578"/>
    </source>
</evidence>
<evidence type="ECO:0000256" key="1">
    <source>
        <dbReference type="ARBA" id="ARBA00004141"/>
    </source>
</evidence>